<protein>
    <submittedName>
        <fullName evidence="1">Uncharacterized protein</fullName>
    </submittedName>
</protein>
<proteinExistence type="predicted"/>
<name>A0ABD1WUU0_9LAMI</name>
<evidence type="ECO:0000313" key="2">
    <source>
        <dbReference type="Proteomes" id="UP001604277"/>
    </source>
</evidence>
<dbReference type="EMBL" id="JBFOLJ010000002">
    <property type="protein sequence ID" value="KAL2553462.1"/>
    <property type="molecule type" value="Genomic_DNA"/>
</dbReference>
<dbReference type="Proteomes" id="UP001604277">
    <property type="component" value="Unassembled WGS sequence"/>
</dbReference>
<gene>
    <name evidence="1" type="ORF">Fot_07081</name>
</gene>
<organism evidence="1 2">
    <name type="scientific">Forsythia ovata</name>
    <dbReference type="NCBI Taxonomy" id="205694"/>
    <lineage>
        <taxon>Eukaryota</taxon>
        <taxon>Viridiplantae</taxon>
        <taxon>Streptophyta</taxon>
        <taxon>Embryophyta</taxon>
        <taxon>Tracheophyta</taxon>
        <taxon>Spermatophyta</taxon>
        <taxon>Magnoliopsida</taxon>
        <taxon>eudicotyledons</taxon>
        <taxon>Gunneridae</taxon>
        <taxon>Pentapetalae</taxon>
        <taxon>asterids</taxon>
        <taxon>lamiids</taxon>
        <taxon>Lamiales</taxon>
        <taxon>Oleaceae</taxon>
        <taxon>Forsythieae</taxon>
        <taxon>Forsythia</taxon>
    </lineage>
</organism>
<evidence type="ECO:0000313" key="1">
    <source>
        <dbReference type="EMBL" id="KAL2553462.1"/>
    </source>
</evidence>
<reference evidence="2" key="1">
    <citation type="submission" date="2024-07" db="EMBL/GenBank/DDBJ databases">
        <title>Two chromosome-level genome assemblies of Korean endemic species Abeliophyllum distichum and Forsythia ovata (Oleaceae).</title>
        <authorList>
            <person name="Jang H."/>
        </authorList>
    </citation>
    <scope>NUCLEOTIDE SEQUENCE [LARGE SCALE GENOMIC DNA]</scope>
</reference>
<sequence>MVCVQAQRKVESQLRASQNMIYAKDKELTEALAKLSRAKDLLANLGVSGYVDPKDQEECYLKEAIAKEEESSSNGNVNSSTSGFPQGLLGLQMDLLLVGRRRVACHQEK</sequence>
<accession>A0ABD1WUU0</accession>
<keyword evidence="2" id="KW-1185">Reference proteome</keyword>
<comment type="caution">
    <text evidence="1">The sequence shown here is derived from an EMBL/GenBank/DDBJ whole genome shotgun (WGS) entry which is preliminary data.</text>
</comment>
<dbReference type="AlphaFoldDB" id="A0ABD1WUU0"/>